<name>A0AAF0Y9A4_9TREE</name>
<feature type="region of interest" description="Disordered" evidence="1">
    <location>
        <begin position="1"/>
        <end position="34"/>
    </location>
</feature>
<keyword evidence="3" id="KW-1185">Reference proteome</keyword>
<evidence type="ECO:0000256" key="1">
    <source>
        <dbReference type="SAM" id="MobiDB-lite"/>
    </source>
</evidence>
<organism evidence="2 3">
    <name type="scientific">Vanrija pseudolonga</name>
    <dbReference type="NCBI Taxonomy" id="143232"/>
    <lineage>
        <taxon>Eukaryota</taxon>
        <taxon>Fungi</taxon>
        <taxon>Dikarya</taxon>
        <taxon>Basidiomycota</taxon>
        <taxon>Agaricomycotina</taxon>
        <taxon>Tremellomycetes</taxon>
        <taxon>Trichosporonales</taxon>
        <taxon>Trichosporonaceae</taxon>
        <taxon>Vanrija</taxon>
    </lineage>
</organism>
<reference evidence="2" key="1">
    <citation type="submission" date="2023-10" db="EMBL/GenBank/DDBJ databases">
        <authorList>
            <person name="Noh H."/>
        </authorList>
    </citation>
    <scope>NUCLEOTIDE SEQUENCE</scope>
    <source>
        <strain evidence="2">DUCC4014</strain>
    </source>
</reference>
<protein>
    <submittedName>
        <fullName evidence="2">Uncharacterized protein</fullName>
    </submittedName>
</protein>
<evidence type="ECO:0000313" key="3">
    <source>
        <dbReference type="Proteomes" id="UP000827549"/>
    </source>
</evidence>
<dbReference type="Proteomes" id="UP000827549">
    <property type="component" value="Chromosome 4"/>
</dbReference>
<evidence type="ECO:0000313" key="2">
    <source>
        <dbReference type="EMBL" id="WOO81722.1"/>
    </source>
</evidence>
<dbReference type="AlphaFoldDB" id="A0AAF0Y9A4"/>
<gene>
    <name evidence="2" type="ORF">LOC62_04G005243</name>
</gene>
<feature type="region of interest" description="Disordered" evidence="1">
    <location>
        <begin position="342"/>
        <end position="366"/>
    </location>
</feature>
<dbReference type="EMBL" id="CP086717">
    <property type="protein sequence ID" value="WOO81722.1"/>
    <property type="molecule type" value="Genomic_DNA"/>
</dbReference>
<sequence length="366" mass="40677">MPAVRYTTYRKTSASLAAERKPPPGKLKPATLGPNKRRALGELESNARSAAVASEGINTHAELKMGYKGKNQTHIYYLITPVTAGFVPQDKSAYRLPYTPRDIEVLDIRDVEWESLPAVRINAFKRLDTVRRFNLFQLGGGPQDWFTQATTTVDFVHLNDVSSWKRKDTGAATEPIHLPPNTTRHVLHVAWDQSSMAWSRGLRFCANAKVRDKAPAVRDKCPEFLSNLIEKITTALKKGCKLTVVGAETAAAGQFGKPAGSKRGVDTTAAVREHFYAYWKAKCPEKTRFKLDDGTRFLTMDEFAAELGDRADIEGRWPPKRTRLCGTCGKKVPVERYSRCSCGRGEESDDARSEATVDLVSDDEAP</sequence>
<feature type="compositionally biased region" description="Basic and acidic residues" evidence="1">
    <location>
        <begin position="342"/>
        <end position="355"/>
    </location>
</feature>
<proteinExistence type="predicted"/>
<dbReference type="RefSeq" id="XP_062627754.1">
    <property type="nucleotide sequence ID" value="XM_062771770.1"/>
</dbReference>
<accession>A0AAF0Y9A4</accession>
<dbReference type="GeneID" id="87808472"/>